<accession>A0ABD0J4W7</accession>
<dbReference type="Proteomes" id="UP001519460">
    <property type="component" value="Unassembled WGS sequence"/>
</dbReference>
<protein>
    <submittedName>
        <fullName evidence="2">Uncharacterized protein</fullName>
    </submittedName>
</protein>
<keyword evidence="3" id="KW-1185">Reference proteome</keyword>
<feature type="region of interest" description="Disordered" evidence="1">
    <location>
        <begin position="1"/>
        <end position="28"/>
    </location>
</feature>
<sequence length="82" mass="9298">MHTPSPPVLLKSFSPGGVSGGYDERQSAEPPTQFSIYVMFQHRDKKLVSDHLKNMFIGYQTQPAFLAPSSCQHYLRLSRNSR</sequence>
<feature type="non-terminal residue" evidence="2">
    <location>
        <position position="82"/>
    </location>
</feature>
<gene>
    <name evidence="2" type="ORF">BaRGS_00038792</name>
</gene>
<name>A0ABD0J4W7_9CAEN</name>
<proteinExistence type="predicted"/>
<evidence type="ECO:0000313" key="2">
    <source>
        <dbReference type="EMBL" id="KAK7461172.1"/>
    </source>
</evidence>
<evidence type="ECO:0000256" key="1">
    <source>
        <dbReference type="SAM" id="MobiDB-lite"/>
    </source>
</evidence>
<comment type="caution">
    <text evidence="2">The sequence shown here is derived from an EMBL/GenBank/DDBJ whole genome shotgun (WGS) entry which is preliminary data.</text>
</comment>
<organism evidence="2 3">
    <name type="scientific">Batillaria attramentaria</name>
    <dbReference type="NCBI Taxonomy" id="370345"/>
    <lineage>
        <taxon>Eukaryota</taxon>
        <taxon>Metazoa</taxon>
        <taxon>Spiralia</taxon>
        <taxon>Lophotrochozoa</taxon>
        <taxon>Mollusca</taxon>
        <taxon>Gastropoda</taxon>
        <taxon>Caenogastropoda</taxon>
        <taxon>Sorbeoconcha</taxon>
        <taxon>Cerithioidea</taxon>
        <taxon>Batillariidae</taxon>
        <taxon>Batillaria</taxon>
    </lineage>
</organism>
<reference evidence="2 3" key="1">
    <citation type="journal article" date="2023" name="Sci. Data">
        <title>Genome assembly of the Korean intertidal mud-creeper Batillaria attramentaria.</title>
        <authorList>
            <person name="Patra A.K."/>
            <person name="Ho P.T."/>
            <person name="Jun S."/>
            <person name="Lee S.J."/>
            <person name="Kim Y."/>
            <person name="Won Y.J."/>
        </authorList>
    </citation>
    <scope>NUCLEOTIDE SEQUENCE [LARGE SCALE GENOMIC DNA]</scope>
    <source>
        <strain evidence="2">Wonlab-2016</strain>
    </source>
</reference>
<dbReference type="EMBL" id="JACVVK020000643">
    <property type="protein sequence ID" value="KAK7461172.1"/>
    <property type="molecule type" value="Genomic_DNA"/>
</dbReference>
<evidence type="ECO:0000313" key="3">
    <source>
        <dbReference type="Proteomes" id="UP001519460"/>
    </source>
</evidence>
<dbReference type="AlphaFoldDB" id="A0ABD0J4W7"/>